<evidence type="ECO:0000259" key="10">
    <source>
        <dbReference type="PROSITE" id="PS51123"/>
    </source>
</evidence>
<dbReference type="AlphaFoldDB" id="A0A2N4UEY2"/>
<accession>A0A2N4UEY2</accession>
<evidence type="ECO:0000256" key="1">
    <source>
        <dbReference type="ARBA" id="ARBA00004162"/>
    </source>
</evidence>
<protein>
    <recommendedName>
        <fullName evidence="10">OmpA-like domain-containing protein</fullName>
    </recommendedName>
</protein>
<feature type="compositionally biased region" description="Low complexity" evidence="8">
    <location>
        <begin position="1"/>
        <end position="11"/>
    </location>
</feature>
<dbReference type="InterPro" id="IPR036737">
    <property type="entry name" value="OmpA-like_sf"/>
</dbReference>
<feature type="domain" description="OmpA-like" evidence="10">
    <location>
        <begin position="306"/>
        <end position="427"/>
    </location>
</feature>
<evidence type="ECO:0000313" key="12">
    <source>
        <dbReference type="Proteomes" id="UP000234328"/>
    </source>
</evidence>
<comment type="subcellular location">
    <subcellularLocation>
        <location evidence="1">Cell membrane</location>
        <topology evidence="1">Single-pass membrane protein</topology>
    </subcellularLocation>
</comment>
<dbReference type="EMBL" id="PDNV01000007">
    <property type="protein sequence ID" value="PLC53570.1"/>
    <property type="molecule type" value="Genomic_DNA"/>
</dbReference>
<evidence type="ECO:0000256" key="2">
    <source>
        <dbReference type="ARBA" id="ARBA00008914"/>
    </source>
</evidence>
<dbReference type="InterPro" id="IPR050330">
    <property type="entry name" value="Bact_OuterMem_StrucFunc"/>
</dbReference>
<evidence type="ECO:0000256" key="4">
    <source>
        <dbReference type="ARBA" id="ARBA00022692"/>
    </source>
</evidence>
<dbReference type="PANTHER" id="PTHR30329:SF20">
    <property type="entry name" value="EXPORTED PROTEIN"/>
    <property type="match status" value="1"/>
</dbReference>
<feature type="region of interest" description="Disordered" evidence="8">
    <location>
        <begin position="189"/>
        <end position="214"/>
    </location>
</feature>
<feature type="compositionally biased region" description="Polar residues" evidence="8">
    <location>
        <begin position="21"/>
        <end position="31"/>
    </location>
</feature>
<evidence type="ECO:0000256" key="9">
    <source>
        <dbReference type="SAM" id="Phobius"/>
    </source>
</evidence>
<dbReference type="Proteomes" id="UP000234328">
    <property type="component" value="Unassembled WGS sequence"/>
</dbReference>
<proteinExistence type="inferred from homology"/>
<keyword evidence="5 9" id="KW-1133">Transmembrane helix</keyword>
<comment type="caution">
    <text evidence="11">The sequence shown here is derived from an EMBL/GenBank/DDBJ whole genome shotgun (WGS) entry which is preliminary data.</text>
</comment>
<feature type="region of interest" description="Disordered" evidence="8">
    <location>
        <begin position="1"/>
        <end position="44"/>
    </location>
</feature>
<evidence type="ECO:0000256" key="6">
    <source>
        <dbReference type="ARBA" id="ARBA00023136"/>
    </source>
</evidence>
<dbReference type="InterPro" id="IPR006665">
    <property type="entry name" value="OmpA-like"/>
</dbReference>
<evidence type="ECO:0000256" key="8">
    <source>
        <dbReference type="SAM" id="MobiDB-lite"/>
    </source>
</evidence>
<keyword evidence="3" id="KW-1003">Cell membrane</keyword>
<dbReference type="Pfam" id="PF00691">
    <property type="entry name" value="OmpA"/>
    <property type="match status" value="1"/>
</dbReference>
<gene>
    <name evidence="11" type="ORF">CR155_12130</name>
</gene>
<dbReference type="PANTHER" id="PTHR30329">
    <property type="entry name" value="STATOR ELEMENT OF FLAGELLAR MOTOR COMPLEX"/>
    <property type="match status" value="1"/>
</dbReference>
<organism evidence="11 12">
    <name type="scientific">Pollutimonas nitritireducens</name>
    <dbReference type="NCBI Taxonomy" id="2045209"/>
    <lineage>
        <taxon>Bacteria</taxon>
        <taxon>Pseudomonadati</taxon>
        <taxon>Pseudomonadota</taxon>
        <taxon>Betaproteobacteria</taxon>
        <taxon>Burkholderiales</taxon>
        <taxon>Alcaligenaceae</taxon>
        <taxon>Pollutimonas</taxon>
    </lineage>
</organism>
<keyword evidence="12" id="KW-1185">Reference proteome</keyword>
<dbReference type="CDD" id="cd07185">
    <property type="entry name" value="OmpA_C-like"/>
    <property type="match status" value="1"/>
</dbReference>
<evidence type="ECO:0000256" key="5">
    <source>
        <dbReference type="ARBA" id="ARBA00022989"/>
    </source>
</evidence>
<name>A0A2N4UEY2_9BURK</name>
<dbReference type="GO" id="GO:0005886">
    <property type="term" value="C:plasma membrane"/>
    <property type="evidence" value="ECO:0007669"/>
    <property type="project" value="UniProtKB-SubCell"/>
</dbReference>
<evidence type="ECO:0000313" key="11">
    <source>
        <dbReference type="EMBL" id="PLC53570.1"/>
    </source>
</evidence>
<dbReference type="InterPro" id="IPR025713">
    <property type="entry name" value="MotB-like_N_dom"/>
</dbReference>
<feature type="region of interest" description="Disordered" evidence="8">
    <location>
        <begin position="262"/>
        <end position="285"/>
    </location>
</feature>
<feature type="transmembrane region" description="Helical" evidence="9">
    <location>
        <begin position="92"/>
        <end position="113"/>
    </location>
</feature>
<keyword evidence="4 9" id="KW-0812">Transmembrane</keyword>
<dbReference type="SUPFAM" id="SSF103088">
    <property type="entry name" value="OmpA-like"/>
    <property type="match status" value="1"/>
</dbReference>
<evidence type="ECO:0000256" key="3">
    <source>
        <dbReference type="ARBA" id="ARBA00022475"/>
    </source>
</evidence>
<dbReference type="Pfam" id="PF13677">
    <property type="entry name" value="MotB_plug"/>
    <property type="match status" value="1"/>
</dbReference>
<feature type="compositionally biased region" description="Pro residues" evidence="8">
    <location>
        <begin position="192"/>
        <end position="201"/>
    </location>
</feature>
<dbReference type="PROSITE" id="PS51123">
    <property type="entry name" value="OMPA_2"/>
    <property type="match status" value="1"/>
</dbReference>
<keyword evidence="6 7" id="KW-0472">Membrane</keyword>
<dbReference type="Gene3D" id="3.30.1330.60">
    <property type="entry name" value="OmpA-like domain"/>
    <property type="match status" value="1"/>
</dbReference>
<comment type="similarity">
    <text evidence="2">Belongs to the MotB family.</text>
</comment>
<feature type="compositionally biased region" description="Pro residues" evidence="8">
    <location>
        <begin position="265"/>
        <end position="279"/>
    </location>
</feature>
<evidence type="ECO:0000256" key="7">
    <source>
        <dbReference type="PROSITE-ProRule" id="PRU00473"/>
    </source>
</evidence>
<sequence>MKSMMAAAAVPKPAPRPDGQSMANTRNTMQSMRDGGPSTRSGNPLAQLAARQRELESELVAARKATSHARAKAGNKQWHIKPPHIHEDEGWYTTYLDVMTLLLVLLVVMLSFAGKGALEGFRQATGGSTIPGLRASATPSLEGVPQIDLGPLRAGIGLLPANNGLLPEIGLHHNREPSAYVPLPGTDIAPMSEPPLPPTAPPESVLPTGAPPETLAGVAVAPTADPREANATPPPLDPARVGPAPVDPHVIATAPIEPVADAPIRPNPAPAVPAPPSPAPASSKQDMLAGLPVGELGDDIDVIVNERSVSFRINSEILFGSGEADLSVPGLAVLKRLIPVFNSVDHKLTVEGHTDSVPMLRNRRYPSNWELSGARAGSVVRYLEANGVASTRLRAVGNADTRPLSDNTTPEGRASNRRVELIMERKEE</sequence>
<reference evidence="11 12" key="1">
    <citation type="submission" date="2017-10" db="EMBL/GenBank/DDBJ databases">
        <title>Two draft genome sequences of Pusillimonas sp. strains isolated from a nitrate- and radionuclide-contaminated groundwater in Russia.</title>
        <authorList>
            <person name="Grouzdev D.S."/>
            <person name="Tourova T.P."/>
            <person name="Goeva M.A."/>
            <person name="Babich T.L."/>
            <person name="Sokolova D.S."/>
            <person name="Abdullin R."/>
            <person name="Poltaraus A.B."/>
            <person name="Toshchakov S.V."/>
            <person name="Nazina T.N."/>
        </authorList>
    </citation>
    <scope>NUCLEOTIDE SEQUENCE [LARGE SCALE GENOMIC DNA]</scope>
    <source>
        <strain evidence="11 12">JR1/69-2-13</strain>
    </source>
</reference>